<evidence type="ECO:0000256" key="5">
    <source>
        <dbReference type="SAM" id="MobiDB-lite"/>
    </source>
</evidence>
<dbReference type="EMBL" id="JAADYS010001497">
    <property type="protein sequence ID" value="KAF4462668.1"/>
    <property type="molecule type" value="Genomic_DNA"/>
</dbReference>
<dbReference type="PANTHER" id="PTHR16684:SF11">
    <property type="entry name" value="CENTROMERE PROTEIN C"/>
    <property type="match status" value="1"/>
</dbReference>
<name>A0A8H4L6U9_9HYPO</name>
<feature type="compositionally biased region" description="Polar residues" evidence="5">
    <location>
        <begin position="187"/>
        <end position="199"/>
    </location>
</feature>
<dbReference type="InterPro" id="IPR028386">
    <property type="entry name" value="CENP-C/Mif2/cnp3"/>
</dbReference>
<feature type="domain" description="Mif2/CENP-C cupin" evidence="6">
    <location>
        <begin position="389"/>
        <end position="454"/>
    </location>
</feature>
<dbReference type="Gene3D" id="2.60.120.10">
    <property type="entry name" value="Jelly Rolls"/>
    <property type="match status" value="1"/>
</dbReference>
<comment type="similarity">
    <text evidence="2">Belongs to the CENP-C/MIF2 family.</text>
</comment>
<evidence type="ECO:0000313" key="8">
    <source>
        <dbReference type="Proteomes" id="UP000554235"/>
    </source>
</evidence>
<feature type="region of interest" description="Disordered" evidence="5">
    <location>
        <begin position="156"/>
        <end position="313"/>
    </location>
</feature>
<proteinExistence type="inferred from homology"/>
<evidence type="ECO:0000256" key="3">
    <source>
        <dbReference type="ARBA" id="ARBA00023125"/>
    </source>
</evidence>
<dbReference type="Proteomes" id="UP000554235">
    <property type="component" value="Unassembled WGS sequence"/>
</dbReference>
<dbReference type="OrthoDB" id="1939643at2759"/>
<dbReference type="GO" id="GO:0051315">
    <property type="term" value="P:attachment of mitotic spindle microtubules to kinetochore"/>
    <property type="evidence" value="ECO:0007669"/>
    <property type="project" value="TreeGrafter"/>
</dbReference>
<gene>
    <name evidence="7" type="ORF">FALBO_10528</name>
</gene>
<dbReference type="GO" id="GO:0051455">
    <property type="term" value="P:spindle attachment to meiosis I kinetochore"/>
    <property type="evidence" value="ECO:0007669"/>
    <property type="project" value="TreeGrafter"/>
</dbReference>
<evidence type="ECO:0000313" key="7">
    <source>
        <dbReference type="EMBL" id="KAF4462668.1"/>
    </source>
</evidence>
<evidence type="ECO:0000256" key="2">
    <source>
        <dbReference type="ARBA" id="ARBA00010291"/>
    </source>
</evidence>
<comment type="caution">
    <text evidence="7">The sequence shown here is derived from an EMBL/GenBank/DDBJ whole genome shotgun (WGS) entry which is preliminary data.</text>
</comment>
<sequence>MMERDQYDMEPLGAFFSSPGRDVSEGSRNGNPEDDGNEQAGAEIADEEILSVPLLLREDNASMVHLVEHSPLQLQPILPALMESAMVYLSCMPAQNGAAQIGPRGYDTEPCANIGRFPPEMSGNEVVEEDDNEWQVSQHGDTNADALQHLEEAFPVESRNPCQQPEDVESEWLTSPCTIRNNDEGTTETLLQQASTGNTPRRKRGRPQGAAPGQSKGLGAGSNSHQQQFQVLSSASPELSGDVLESEEAECARERKRPRKTAAQTAKMPYSTQTEAGSAQEPRPKGQPLGRPRRRTKRSSRCVGRRKAKTVMRPEGHAYTTRSGRVSHTPIHDWRGDEEELGTISVNCKVWQTDRETDQPGVGGSLYVNRQVAFTSEEILNRYPAKPNFHFGKINTATSMSFGILHLPSGQTKEARNTRGAEQACFLHSGKVSVELEQQPFRISEGSSWIVPRGMFAPILSSAGTVMLSNRGDTGNYYSITNDYHDDAYIFFCINSET</sequence>
<organism evidence="7 8">
    <name type="scientific">Fusarium albosuccineum</name>
    <dbReference type="NCBI Taxonomy" id="1237068"/>
    <lineage>
        <taxon>Eukaryota</taxon>
        <taxon>Fungi</taxon>
        <taxon>Dikarya</taxon>
        <taxon>Ascomycota</taxon>
        <taxon>Pezizomycotina</taxon>
        <taxon>Sordariomycetes</taxon>
        <taxon>Hypocreomycetidae</taxon>
        <taxon>Hypocreales</taxon>
        <taxon>Nectriaceae</taxon>
        <taxon>Fusarium</taxon>
        <taxon>Fusarium decemcellulare species complex</taxon>
    </lineage>
</organism>
<dbReference type="GO" id="GO:0019237">
    <property type="term" value="F:centromeric DNA binding"/>
    <property type="evidence" value="ECO:0007669"/>
    <property type="project" value="InterPro"/>
</dbReference>
<reference evidence="7 8" key="1">
    <citation type="submission" date="2020-01" db="EMBL/GenBank/DDBJ databases">
        <title>Identification and distribution of gene clusters putatively required for synthesis of sphingolipid metabolism inhibitors in phylogenetically diverse species of the filamentous fungus Fusarium.</title>
        <authorList>
            <person name="Kim H.-S."/>
            <person name="Busman M."/>
            <person name="Brown D.W."/>
            <person name="Divon H."/>
            <person name="Uhlig S."/>
            <person name="Proctor R.H."/>
        </authorList>
    </citation>
    <scope>NUCLEOTIDE SEQUENCE [LARGE SCALE GENOMIC DNA]</scope>
    <source>
        <strain evidence="7 8">NRRL 20459</strain>
    </source>
</reference>
<dbReference type="InterPro" id="IPR025974">
    <property type="entry name" value="Mif2/CENP-C_cupin"/>
</dbReference>
<dbReference type="GO" id="GO:0051382">
    <property type="term" value="P:kinetochore assembly"/>
    <property type="evidence" value="ECO:0007669"/>
    <property type="project" value="InterPro"/>
</dbReference>
<dbReference type="SUPFAM" id="SSF51182">
    <property type="entry name" value="RmlC-like cupins"/>
    <property type="match status" value="1"/>
</dbReference>
<dbReference type="GO" id="GO:0005634">
    <property type="term" value="C:nucleus"/>
    <property type="evidence" value="ECO:0007669"/>
    <property type="project" value="UniProtKB-SubCell"/>
</dbReference>
<dbReference type="GO" id="GO:0000776">
    <property type="term" value="C:kinetochore"/>
    <property type="evidence" value="ECO:0007669"/>
    <property type="project" value="InterPro"/>
</dbReference>
<dbReference type="AlphaFoldDB" id="A0A8H4L6U9"/>
<evidence type="ECO:0000256" key="4">
    <source>
        <dbReference type="ARBA" id="ARBA00023242"/>
    </source>
</evidence>
<feature type="region of interest" description="Disordered" evidence="5">
    <location>
        <begin position="1"/>
        <end position="43"/>
    </location>
</feature>
<keyword evidence="3" id="KW-0238">DNA-binding</keyword>
<feature type="compositionally biased region" description="Basic residues" evidence="5">
    <location>
        <begin position="291"/>
        <end position="310"/>
    </location>
</feature>
<feature type="compositionally biased region" description="Polar residues" evidence="5">
    <location>
        <begin position="221"/>
        <end position="237"/>
    </location>
</feature>
<comment type="subcellular location">
    <subcellularLocation>
        <location evidence="1">Nucleus</location>
    </subcellularLocation>
</comment>
<keyword evidence="8" id="KW-1185">Reference proteome</keyword>
<protein>
    <recommendedName>
        <fullName evidence="6">Mif2/CENP-C cupin domain-containing protein</fullName>
    </recommendedName>
</protein>
<dbReference type="InterPro" id="IPR011051">
    <property type="entry name" value="RmlC_Cupin_sf"/>
</dbReference>
<dbReference type="Pfam" id="PF11699">
    <property type="entry name" value="CENP-C_C"/>
    <property type="match status" value="1"/>
</dbReference>
<dbReference type="PANTHER" id="PTHR16684">
    <property type="entry name" value="CENTROMERE PROTEIN C"/>
    <property type="match status" value="1"/>
</dbReference>
<keyword evidence="4" id="KW-0539">Nucleus</keyword>
<accession>A0A8H4L6U9</accession>
<evidence type="ECO:0000259" key="6">
    <source>
        <dbReference type="Pfam" id="PF11699"/>
    </source>
</evidence>
<evidence type="ECO:0000256" key="1">
    <source>
        <dbReference type="ARBA" id="ARBA00004123"/>
    </source>
</evidence>
<dbReference type="InterPro" id="IPR014710">
    <property type="entry name" value="RmlC-like_jellyroll"/>
</dbReference>